<dbReference type="InterPro" id="IPR044859">
    <property type="entry name" value="Allene_oxi_cyc_Dirigent"/>
</dbReference>
<dbReference type="Pfam" id="PF03018">
    <property type="entry name" value="Dirigent"/>
    <property type="match status" value="1"/>
</dbReference>
<dbReference type="HOGENOM" id="CLU_1285016_0_0_1"/>
<dbReference type="GO" id="GO:0009699">
    <property type="term" value="P:phenylpropanoid biosynthetic process"/>
    <property type="evidence" value="ECO:0007669"/>
    <property type="project" value="UniProtKB-ARBA"/>
</dbReference>
<comment type="subunit">
    <text evidence="2 4">Homodimer.</text>
</comment>
<organism evidence="6">
    <name type="scientific">Oryza punctata</name>
    <name type="common">Red rice</name>
    <dbReference type="NCBI Taxonomy" id="4537"/>
    <lineage>
        <taxon>Eukaryota</taxon>
        <taxon>Viridiplantae</taxon>
        <taxon>Streptophyta</taxon>
        <taxon>Embryophyta</taxon>
        <taxon>Tracheophyta</taxon>
        <taxon>Spermatophyta</taxon>
        <taxon>Magnoliopsida</taxon>
        <taxon>Liliopsida</taxon>
        <taxon>Poales</taxon>
        <taxon>Poaceae</taxon>
        <taxon>BOP clade</taxon>
        <taxon>Oryzoideae</taxon>
        <taxon>Oryzeae</taxon>
        <taxon>Oryzinae</taxon>
        <taxon>Oryza</taxon>
    </lineage>
</organism>
<evidence type="ECO:0000256" key="3">
    <source>
        <dbReference type="ARBA" id="ARBA00022525"/>
    </source>
</evidence>
<reference evidence="6" key="2">
    <citation type="submission" date="2018-05" db="EMBL/GenBank/DDBJ databases">
        <title>OpunRS2 (Oryza punctata Reference Sequence Version 2).</title>
        <authorList>
            <person name="Zhang J."/>
            <person name="Kudrna D."/>
            <person name="Lee S."/>
            <person name="Talag J."/>
            <person name="Welchert J."/>
            <person name="Wing R.A."/>
        </authorList>
    </citation>
    <scope>NUCLEOTIDE SEQUENCE [LARGE SCALE GENOMIC DNA]</scope>
</reference>
<dbReference type="Proteomes" id="UP000026962">
    <property type="component" value="Chromosome 11"/>
</dbReference>
<dbReference type="eggNOG" id="ENOG502R3BD">
    <property type="taxonomic scope" value="Eukaryota"/>
</dbReference>
<dbReference type="OMA" id="THKASSC"/>
<dbReference type="AlphaFoldDB" id="A0A0E0MDU7"/>
<feature type="region of interest" description="Disordered" evidence="5">
    <location>
        <begin position="1"/>
        <end position="67"/>
    </location>
</feature>
<reference evidence="6" key="1">
    <citation type="submission" date="2015-04" db="UniProtKB">
        <authorList>
            <consortium name="EnsemblPlants"/>
        </authorList>
    </citation>
    <scope>IDENTIFICATION</scope>
</reference>
<keyword evidence="3 4" id="KW-0964">Secreted</keyword>
<proteinExistence type="inferred from homology"/>
<comment type="subcellular location">
    <subcellularLocation>
        <location evidence="4">Secreted</location>
        <location evidence="4">Extracellular space</location>
        <location evidence="4">Apoplast</location>
    </subcellularLocation>
</comment>
<dbReference type="EnsemblPlants" id="OPUNC11G06680.1">
    <property type="protein sequence ID" value="OPUNC11G06680.1"/>
    <property type="gene ID" value="OPUNC11G06680"/>
</dbReference>
<evidence type="ECO:0000256" key="4">
    <source>
        <dbReference type="RuleBase" id="RU363099"/>
    </source>
</evidence>
<accession>A0A0E0MDU7</accession>
<evidence type="ECO:0000256" key="2">
    <source>
        <dbReference type="ARBA" id="ARBA00011738"/>
    </source>
</evidence>
<evidence type="ECO:0000256" key="5">
    <source>
        <dbReference type="SAM" id="MobiDB-lite"/>
    </source>
</evidence>
<protein>
    <recommendedName>
        <fullName evidence="4">Dirigent protein</fullName>
    </recommendedName>
</protein>
<keyword evidence="4" id="KW-0052">Apoplast</keyword>
<keyword evidence="7" id="KW-1185">Reference proteome</keyword>
<evidence type="ECO:0000256" key="1">
    <source>
        <dbReference type="ARBA" id="ARBA00010746"/>
    </source>
</evidence>
<evidence type="ECO:0000313" key="6">
    <source>
        <dbReference type="EnsemblPlants" id="OPUNC11G06680.1"/>
    </source>
</evidence>
<name>A0A0E0MDU7_ORYPU</name>
<feature type="compositionally biased region" description="Low complexity" evidence="5">
    <location>
        <begin position="49"/>
        <end position="58"/>
    </location>
</feature>
<dbReference type="PANTHER" id="PTHR21495">
    <property type="entry name" value="NUCLEOPORIN-RELATED"/>
    <property type="match status" value="1"/>
</dbReference>
<sequence>MGEEHITSISTWQLQPGLPATTHKASSCHNPEQELDHGLPTFPPPRLLPPRSSRLPPQQRRHHPPPLLHARRLHRADSHRHARRRRPFGDIVALNNVLTEGPSAGSARVGTAQGFAVRVSEGGVVSDLSLHMVLDAGEHRGSTVTAKGRIDMDDGERESVVIGGTGRFRFARGYMVTKNYDYSLATGGIVEIDIYLQH</sequence>
<dbReference type="GO" id="GO:0048046">
    <property type="term" value="C:apoplast"/>
    <property type="evidence" value="ECO:0007669"/>
    <property type="project" value="UniProtKB-SubCell"/>
</dbReference>
<dbReference type="STRING" id="4537.A0A0E0MDU7"/>
<dbReference type="Gramene" id="OPUNC11G06680.1">
    <property type="protein sequence ID" value="OPUNC11G06680.1"/>
    <property type="gene ID" value="OPUNC11G06680"/>
</dbReference>
<comment type="function">
    <text evidence="4">Dirigent proteins impart stereoselectivity on the phenoxy radical-coupling reaction, yielding optically active lignans from two molecules of coniferyl alcohol in the biosynthesis of lignans, flavonolignans, and alkaloids and thus plays a central role in plant secondary metabolism.</text>
</comment>
<comment type="similarity">
    <text evidence="1 4">Belongs to the plant dirigent protein family.</text>
</comment>
<dbReference type="InterPro" id="IPR004265">
    <property type="entry name" value="Dirigent"/>
</dbReference>
<dbReference type="Gene3D" id="2.40.480.10">
    <property type="entry name" value="Allene oxide cyclase-like"/>
    <property type="match status" value="1"/>
</dbReference>
<evidence type="ECO:0000313" key="7">
    <source>
        <dbReference type="Proteomes" id="UP000026962"/>
    </source>
</evidence>